<dbReference type="EMBL" id="KL648579">
    <property type="protein sequence ID" value="KEY68398.1"/>
    <property type="molecule type" value="Genomic_DNA"/>
</dbReference>
<accession>A0A084ASW9</accession>
<protein>
    <submittedName>
        <fullName evidence="2">Uncharacterized protein</fullName>
    </submittedName>
</protein>
<evidence type="ECO:0000256" key="1">
    <source>
        <dbReference type="SAM" id="MobiDB-lite"/>
    </source>
</evidence>
<name>A0A084ASW9_STACB</name>
<feature type="compositionally biased region" description="Acidic residues" evidence="1">
    <location>
        <begin position="33"/>
        <end position="46"/>
    </location>
</feature>
<proteinExistence type="predicted"/>
<dbReference type="HOGENOM" id="CLU_2051193_0_0_1"/>
<dbReference type="AlphaFoldDB" id="A0A084ASW9"/>
<reference evidence="2 3" key="1">
    <citation type="journal article" date="2014" name="BMC Genomics">
        <title>Comparative genome sequencing reveals chemotype-specific gene clusters in the toxigenic black mold Stachybotrys.</title>
        <authorList>
            <person name="Semeiks J."/>
            <person name="Borek D."/>
            <person name="Otwinowski Z."/>
            <person name="Grishin N.V."/>
        </authorList>
    </citation>
    <scope>NUCLEOTIDE SEQUENCE [LARGE SCALE GENOMIC DNA]</scope>
    <source>
        <strain evidence="3">CBS 109288 / IBT 7711</strain>
    </source>
</reference>
<feature type="region of interest" description="Disordered" evidence="1">
    <location>
        <begin position="1"/>
        <end position="68"/>
    </location>
</feature>
<evidence type="ECO:0000313" key="3">
    <source>
        <dbReference type="Proteomes" id="UP000028045"/>
    </source>
</evidence>
<sequence>MDVSSQNDDGSRLITCILGHEHGHGQGRSRGEPEEEEEEEEEEDAAEQAKGYGDDPGDASPLTPPFLDPLEAAWKPAYFGGRGQPALCSAAPKLPRPSPDDGTMETSALIRVNLWLKTLP</sequence>
<gene>
    <name evidence="2" type="ORF">S7711_10427</name>
</gene>
<evidence type="ECO:0000313" key="2">
    <source>
        <dbReference type="EMBL" id="KEY68398.1"/>
    </source>
</evidence>
<feature type="compositionally biased region" description="Basic and acidic residues" evidence="1">
    <location>
        <begin position="19"/>
        <end position="32"/>
    </location>
</feature>
<organism evidence="2 3">
    <name type="scientific">Stachybotrys chartarum (strain CBS 109288 / IBT 7711)</name>
    <name type="common">Toxic black mold</name>
    <name type="synonym">Stilbospora chartarum</name>
    <dbReference type="NCBI Taxonomy" id="1280523"/>
    <lineage>
        <taxon>Eukaryota</taxon>
        <taxon>Fungi</taxon>
        <taxon>Dikarya</taxon>
        <taxon>Ascomycota</taxon>
        <taxon>Pezizomycotina</taxon>
        <taxon>Sordariomycetes</taxon>
        <taxon>Hypocreomycetidae</taxon>
        <taxon>Hypocreales</taxon>
        <taxon>Stachybotryaceae</taxon>
        <taxon>Stachybotrys</taxon>
    </lineage>
</organism>
<keyword evidence="3" id="KW-1185">Reference proteome</keyword>
<dbReference type="Proteomes" id="UP000028045">
    <property type="component" value="Unassembled WGS sequence"/>
</dbReference>